<keyword evidence="3" id="KW-0067">ATP-binding</keyword>
<dbReference type="InterPro" id="IPR049940">
    <property type="entry name" value="GluQ/Sye"/>
</dbReference>
<organism evidence="7">
    <name type="scientific">human gut metagenome</name>
    <dbReference type="NCBI Taxonomy" id="408170"/>
    <lineage>
        <taxon>unclassified sequences</taxon>
        <taxon>metagenomes</taxon>
        <taxon>organismal metagenomes</taxon>
    </lineage>
</organism>
<evidence type="ECO:0000259" key="6">
    <source>
        <dbReference type="Pfam" id="PF00749"/>
    </source>
</evidence>
<accession>W1YUX3</accession>
<dbReference type="Gene3D" id="3.40.50.620">
    <property type="entry name" value="HUPs"/>
    <property type="match status" value="1"/>
</dbReference>
<keyword evidence="1 7" id="KW-0436">Ligase</keyword>
<dbReference type="InterPro" id="IPR020058">
    <property type="entry name" value="Glu/Gln-tRNA-synth_Ib_cat-dom"/>
</dbReference>
<dbReference type="GO" id="GO:0004818">
    <property type="term" value="F:glutamate-tRNA ligase activity"/>
    <property type="evidence" value="ECO:0007669"/>
    <property type="project" value="TreeGrafter"/>
</dbReference>
<proteinExistence type="predicted"/>
<evidence type="ECO:0000313" key="7">
    <source>
        <dbReference type="EMBL" id="ETJ44979.1"/>
    </source>
</evidence>
<feature type="non-terminal residue" evidence="7">
    <location>
        <position position="1"/>
    </location>
</feature>
<dbReference type="InterPro" id="IPR014729">
    <property type="entry name" value="Rossmann-like_a/b/a_fold"/>
</dbReference>
<evidence type="ECO:0000256" key="1">
    <source>
        <dbReference type="ARBA" id="ARBA00022598"/>
    </source>
</evidence>
<evidence type="ECO:0000256" key="3">
    <source>
        <dbReference type="ARBA" id="ARBA00022840"/>
    </source>
</evidence>
<name>W1YUX3_9ZZZZ</name>
<comment type="caution">
    <text evidence="7">The sequence shown here is derived from an EMBL/GenBank/DDBJ whole genome shotgun (WGS) entry which is preliminary data.</text>
</comment>
<dbReference type="GO" id="GO:0006424">
    <property type="term" value="P:glutamyl-tRNA aminoacylation"/>
    <property type="evidence" value="ECO:0007669"/>
    <property type="project" value="TreeGrafter"/>
</dbReference>
<reference evidence="7" key="1">
    <citation type="submission" date="2013-12" db="EMBL/GenBank/DDBJ databases">
        <title>A Varibaculum cambriense genome reconstructed from a premature infant gut community with otherwise low bacterial novelty that shifts toward anaerobic metabolism during the third week of life.</title>
        <authorList>
            <person name="Brown C.T."/>
            <person name="Sharon I."/>
            <person name="Thomas B.C."/>
            <person name="Castelle C.J."/>
            <person name="Morowitz M.J."/>
            <person name="Banfield J.F."/>
        </authorList>
    </citation>
    <scope>NUCLEOTIDE SEQUENCE</scope>
</reference>
<evidence type="ECO:0000256" key="4">
    <source>
        <dbReference type="ARBA" id="ARBA00023146"/>
    </source>
</evidence>
<gene>
    <name evidence="7" type="ORF">Q604_UNBC01015G0001</name>
</gene>
<dbReference type="EMBL" id="AZMM01001015">
    <property type="protein sequence ID" value="ETJ44979.1"/>
    <property type="molecule type" value="Genomic_DNA"/>
</dbReference>
<dbReference type="AlphaFoldDB" id="W1YUX3"/>
<dbReference type="PANTHER" id="PTHR43311:SF2">
    <property type="entry name" value="GLUTAMATE--TRNA LIGASE, MITOCHONDRIAL-RELATED"/>
    <property type="match status" value="1"/>
</dbReference>
<dbReference type="GO" id="GO:0005524">
    <property type="term" value="F:ATP binding"/>
    <property type="evidence" value="ECO:0007669"/>
    <property type="project" value="UniProtKB-KW"/>
</dbReference>
<feature type="non-terminal residue" evidence="7">
    <location>
        <position position="99"/>
    </location>
</feature>
<dbReference type="GO" id="GO:0005829">
    <property type="term" value="C:cytosol"/>
    <property type="evidence" value="ECO:0007669"/>
    <property type="project" value="TreeGrafter"/>
</dbReference>
<dbReference type="PANTHER" id="PTHR43311">
    <property type="entry name" value="GLUTAMATE--TRNA LIGASE"/>
    <property type="match status" value="1"/>
</dbReference>
<protein>
    <submittedName>
        <fullName evidence="7">Glutamate-tRNA ligase</fullName>
    </submittedName>
</protein>
<dbReference type="SUPFAM" id="SSF52374">
    <property type="entry name" value="Nucleotidylyl transferase"/>
    <property type="match status" value="1"/>
</dbReference>
<keyword evidence="4" id="KW-0030">Aminoacyl-tRNA synthetase</keyword>
<keyword evidence="2" id="KW-0547">Nucleotide-binding</keyword>
<dbReference type="Pfam" id="PF00749">
    <property type="entry name" value="tRNA-synt_1c"/>
    <property type="match status" value="1"/>
</dbReference>
<feature type="domain" description="Glutamyl/glutaminyl-tRNA synthetase class Ib catalytic" evidence="6">
    <location>
        <begin position="1"/>
        <end position="98"/>
    </location>
</feature>
<feature type="region of interest" description="Disordered" evidence="5">
    <location>
        <begin position="75"/>
        <end position="99"/>
    </location>
</feature>
<sequence length="99" mass="11527">TDLARSTRESEENIKASLQWLGMNWDEGIDVGGDNGPYRQTERLDLYKEVTQRLLDEGKAYECYCTPEELDAVRQEQMDRGETPKYNGHCQHLDEETKQ</sequence>
<evidence type="ECO:0000256" key="2">
    <source>
        <dbReference type="ARBA" id="ARBA00022741"/>
    </source>
</evidence>
<evidence type="ECO:0000256" key="5">
    <source>
        <dbReference type="SAM" id="MobiDB-lite"/>
    </source>
</evidence>